<evidence type="ECO:0000256" key="6">
    <source>
        <dbReference type="ARBA" id="ARBA00023136"/>
    </source>
</evidence>
<feature type="transmembrane region" description="Helical" evidence="7">
    <location>
        <begin position="124"/>
        <end position="150"/>
    </location>
</feature>
<dbReference type="PROSITE" id="PS50928">
    <property type="entry name" value="ABC_TM1"/>
    <property type="match status" value="1"/>
</dbReference>
<evidence type="ECO:0000256" key="7">
    <source>
        <dbReference type="SAM" id="Phobius"/>
    </source>
</evidence>
<evidence type="ECO:0000256" key="1">
    <source>
        <dbReference type="ARBA" id="ARBA00004651"/>
    </source>
</evidence>
<keyword evidence="6 7" id="KW-0472">Membrane</keyword>
<proteinExistence type="predicted"/>
<accession>X1V4R0</accession>
<evidence type="ECO:0000256" key="4">
    <source>
        <dbReference type="ARBA" id="ARBA00022692"/>
    </source>
</evidence>
<reference evidence="9" key="1">
    <citation type="journal article" date="2014" name="Front. Microbiol.">
        <title>High frequency of phylogenetically diverse reductive dehalogenase-homologous genes in deep subseafloor sedimentary metagenomes.</title>
        <authorList>
            <person name="Kawai M."/>
            <person name="Futagami T."/>
            <person name="Toyoda A."/>
            <person name="Takaki Y."/>
            <person name="Nishi S."/>
            <person name="Hori S."/>
            <person name="Arai W."/>
            <person name="Tsubouchi T."/>
            <person name="Morono Y."/>
            <person name="Uchiyama I."/>
            <person name="Ito T."/>
            <person name="Fujiyama A."/>
            <person name="Inagaki F."/>
            <person name="Takami H."/>
        </authorList>
    </citation>
    <scope>NUCLEOTIDE SEQUENCE</scope>
    <source>
        <strain evidence="9">Expedition CK06-06</strain>
    </source>
</reference>
<evidence type="ECO:0000259" key="8">
    <source>
        <dbReference type="PROSITE" id="PS50928"/>
    </source>
</evidence>
<evidence type="ECO:0000256" key="5">
    <source>
        <dbReference type="ARBA" id="ARBA00022989"/>
    </source>
</evidence>
<dbReference type="GO" id="GO:0005886">
    <property type="term" value="C:plasma membrane"/>
    <property type="evidence" value="ECO:0007669"/>
    <property type="project" value="UniProtKB-SubCell"/>
</dbReference>
<keyword evidence="2" id="KW-0813">Transport</keyword>
<dbReference type="InterPro" id="IPR000515">
    <property type="entry name" value="MetI-like"/>
</dbReference>
<dbReference type="InterPro" id="IPR035906">
    <property type="entry name" value="MetI-like_sf"/>
</dbReference>
<comment type="caution">
    <text evidence="9">The sequence shown here is derived from an EMBL/GenBank/DDBJ whole genome shotgun (WGS) entry which is preliminary data.</text>
</comment>
<feature type="transmembrane region" description="Helical" evidence="7">
    <location>
        <begin position="78"/>
        <end position="104"/>
    </location>
</feature>
<dbReference type="PANTHER" id="PTHR43163:SF6">
    <property type="entry name" value="DIPEPTIDE TRANSPORT SYSTEM PERMEASE PROTEIN DPPB-RELATED"/>
    <property type="match status" value="1"/>
</dbReference>
<organism evidence="9">
    <name type="scientific">marine sediment metagenome</name>
    <dbReference type="NCBI Taxonomy" id="412755"/>
    <lineage>
        <taxon>unclassified sequences</taxon>
        <taxon>metagenomes</taxon>
        <taxon>ecological metagenomes</taxon>
    </lineage>
</organism>
<keyword evidence="5 7" id="KW-1133">Transmembrane helix</keyword>
<dbReference type="Gene3D" id="1.10.3720.10">
    <property type="entry name" value="MetI-like"/>
    <property type="match status" value="1"/>
</dbReference>
<dbReference type="PANTHER" id="PTHR43163">
    <property type="entry name" value="DIPEPTIDE TRANSPORT SYSTEM PERMEASE PROTEIN DPPB-RELATED"/>
    <property type="match status" value="1"/>
</dbReference>
<evidence type="ECO:0000313" key="9">
    <source>
        <dbReference type="EMBL" id="GAJ10782.1"/>
    </source>
</evidence>
<evidence type="ECO:0000256" key="3">
    <source>
        <dbReference type="ARBA" id="ARBA00022475"/>
    </source>
</evidence>
<dbReference type="EMBL" id="BARW01032212">
    <property type="protein sequence ID" value="GAJ10782.1"/>
    <property type="molecule type" value="Genomic_DNA"/>
</dbReference>
<dbReference type="AlphaFoldDB" id="X1V4R0"/>
<name>X1V4R0_9ZZZZ</name>
<evidence type="ECO:0000256" key="2">
    <source>
        <dbReference type="ARBA" id="ARBA00022448"/>
    </source>
</evidence>
<gene>
    <name evidence="9" type="ORF">S12H4_51036</name>
</gene>
<dbReference type="Pfam" id="PF00528">
    <property type="entry name" value="BPD_transp_1"/>
    <property type="match status" value="1"/>
</dbReference>
<dbReference type="SUPFAM" id="SSF161098">
    <property type="entry name" value="MetI-like"/>
    <property type="match status" value="1"/>
</dbReference>
<keyword evidence="4 7" id="KW-0812">Transmembrane</keyword>
<protein>
    <recommendedName>
        <fullName evidence="8">ABC transmembrane type-1 domain-containing protein</fullName>
    </recommendedName>
</protein>
<dbReference type="GO" id="GO:0055085">
    <property type="term" value="P:transmembrane transport"/>
    <property type="evidence" value="ECO:0007669"/>
    <property type="project" value="InterPro"/>
</dbReference>
<keyword evidence="3" id="KW-1003">Cell membrane</keyword>
<dbReference type="CDD" id="cd06261">
    <property type="entry name" value="TM_PBP2"/>
    <property type="match status" value="1"/>
</dbReference>
<feature type="transmembrane region" description="Helical" evidence="7">
    <location>
        <begin position="20"/>
        <end position="38"/>
    </location>
</feature>
<comment type="subcellular location">
    <subcellularLocation>
        <location evidence="1">Cell membrane</location>
        <topology evidence="1">Multi-pass membrane protein</topology>
    </subcellularLocation>
</comment>
<sequence length="157" mass="17843">WWGYTPPIIFIPFFEDPIGNLKMFIVPAIILGMAMSGTSMRMTRTMMLEVLRQDYIRTAWAKGLRERVVIFRHALKNALIPVVTIMGLQLPTLIGGSVIIEQIFCLPGIGRLMVSAITERDYTIVSGVMFFFAVALVIINLLVDLTYGFLDPRVRYR</sequence>
<feature type="non-terminal residue" evidence="9">
    <location>
        <position position="1"/>
    </location>
</feature>
<feature type="domain" description="ABC transmembrane type-1" evidence="8">
    <location>
        <begin position="1"/>
        <end position="147"/>
    </location>
</feature>